<dbReference type="PANTHER" id="PTHR17571">
    <property type="entry name" value="URINARY PROTEIN RUP /ACROSOMAL PROTEIN SP-10"/>
    <property type="match status" value="1"/>
</dbReference>
<evidence type="ECO:0000256" key="1">
    <source>
        <dbReference type="SAM" id="MobiDB-lite"/>
    </source>
</evidence>
<evidence type="ECO:0000313" key="3">
    <source>
        <dbReference type="EMBL" id="CAL8116459.1"/>
    </source>
</evidence>
<feature type="transmembrane region" description="Helical" evidence="2">
    <location>
        <begin position="478"/>
        <end position="502"/>
    </location>
</feature>
<feature type="compositionally biased region" description="Low complexity" evidence="1">
    <location>
        <begin position="287"/>
        <end position="447"/>
    </location>
</feature>
<evidence type="ECO:0008006" key="5">
    <source>
        <dbReference type="Google" id="ProtNLM"/>
    </source>
</evidence>
<feature type="region of interest" description="Disordered" evidence="1">
    <location>
        <begin position="531"/>
        <end position="639"/>
    </location>
</feature>
<evidence type="ECO:0000256" key="2">
    <source>
        <dbReference type="SAM" id="Phobius"/>
    </source>
</evidence>
<feature type="compositionally biased region" description="Polar residues" evidence="1">
    <location>
        <begin position="546"/>
        <end position="598"/>
    </location>
</feature>
<dbReference type="Proteomes" id="UP001642540">
    <property type="component" value="Unassembled WGS sequence"/>
</dbReference>
<feature type="compositionally biased region" description="Low complexity" evidence="1">
    <location>
        <begin position="255"/>
        <end position="279"/>
    </location>
</feature>
<organism evidence="3 4">
    <name type="scientific">Orchesella dallaii</name>
    <dbReference type="NCBI Taxonomy" id="48710"/>
    <lineage>
        <taxon>Eukaryota</taxon>
        <taxon>Metazoa</taxon>
        <taxon>Ecdysozoa</taxon>
        <taxon>Arthropoda</taxon>
        <taxon>Hexapoda</taxon>
        <taxon>Collembola</taxon>
        <taxon>Entomobryomorpha</taxon>
        <taxon>Entomobryoidea</taxon>
        <taxon>Orchesellidae</taxon>
        <taxon>Orchesellinae</taxon>
        <taxon>Orchesella</taxon>
    </lineage>
</organism>
<comment type="caution">
    <text evidence="3">The sequence shown here is derived from an EMBL/GenBank/DDBJ whole genome shotgun (WGS) entry which is preliminary data.</text>
</comment>
<keyword evidence="4" id="KW-1185">Reference proteome</keyword>
<feature type="compositionally biased region" description="Low complexity" evidence="1">
    <location>
        <begin position="455"/>
        <end position="466"/>
    </location>
</feature>
<evidence type="ECO:0000313" key="4">
    <source>
        <dbReference type="Proteomes" id="UP001642540"/>
    </source>
</evidence>
<dbReference type="EMBL" id="CAXLJM020000053">
    <property type="protein sequence ID" value="CAL8116459.1"/>
    <property type="molecule type" value="Genomic_DNA"/>
</dbReference>
<feature type="region of interest" description="Disordered" evidence="1">
    <location>
        <begin position="237"/>
        <end position="470"/>
    </location>
</feature>
<sequence>MYIRKLIKLISPYEVAYHSTALLHFDRMLTTQRKKRNVSFLDASNLCVIVGLWGALVLQTLANRDDLSESSIDGKCLEQFKDKGWSGHETATDYNTTSEYDSTLGGLVSTDGVWVENNTNDQNSVTYFTYTFDASVICDVTSASLSIRYYTEMATAYLYPCGNNDNSEYCYLAPPTETKWSNIEKQLLVTPLSSNKIEIAGILLQDGYVIFDEVIITHNGIVGGDCVSSSTTVATTSTDITTTSDGTEETDDPEITPTTEPSSTTTEITTTDSTGSTTTEEPEQSEPPESTTTEASTPESTTTEASTPEGTTTEAVTPESTTTEASTTEGTTTEAATPESTTAEASTPESTTTEAATPESTTTEASTPESTTTEVSTIDASTQETSTEGTTGFPTVTPTTISSTTNSESTLSTSPTFTTLWPPTMSTTNETPTTSYLPSSGSSSSTLPTPPQPSPSTRLPTSTAPTSRDDGGLSFREILLYIVLPTTLGVAAFLGTVFYFGFRSYKLVGTWGKGTGGGTSKVNAEARNVHHDTNPLNTHGPPPIPQQNFNGPSSGPIGNTPVWSSNPVYTTPTLKENPSNVSGANKSAYPHQSHSNANPLGRSVALSIPNDEMDRISDRSSFNSRGDRPLLYTGEYPGEFSKYLPRMRPKFD</sequence>
<proteinExistence type="predicted"/>
<feature type="transmembrane region" description="Helical" evidence="2">
    <location>
        <begin position="43"/>
        <end position="62"/>
    </location>
</feature>
<gene>
    <name evidence="3" type="ORF">ODALV1_LOCUS17291</name>
</gene>
<dbReference type="PANTHER" id="PTHR17571:SF34">
    <property type="entry name" value="ACROSOMAL PROTEIN SP-10"/>
    <property type="match status" value="1"/>
</dbReference>
<dbReference type="InterPro" id="IPR052671">
    <property type="entry name" value="Acrosomal_SP-10-like"/>
</dbReference>
<name>A0ABP1R4W4_9HEXA</name>
<keyword evidence="2" id="KW-1133">Transmembrane helix</keyword>
<accession>A0ABP1R4W4</accession>
<reference evidence="3 4" key="1">
    <citation type="submission" date="2024-08" db="EMBL/GenBank/DDBJ databases">
        <authorList>
            <person name="Cucini C."/>
            <person name="Frati F."/>
        </authorList>
    </citation>
    <scope>NUCLEOTIDE SEQUENCE [LARGE SCALE GENOMIC DNA]</scope>
</reference>
<protein>
    <recommendedName>
        <fullName evidence="5">Zonadhesin</fullName>
    </recommendedName>
</protein>
<keyword evidence="2" id="KW-0472">Membrane</keyword>
<keyword evidence="2" id="KW-0812">Transmembrane</keyword>